<dbReference type="AlphaFoldDB" id="A0A4R3Z6D2"/>
<comment type="caution">
    <text evidence="1">The sequence shown here is derived from an EMBL/GenBank/DDBJ whole genome shotgun (WGS) entry which is preliminary data.</text>
</comment>
<dbReference type="Pfam" id="PF06185">
    <property type="entry name" value="YecM"/>
    <property type="match status" value="1"/>
</dbReference>
<evidence type="ECO:0000313" key="1">
    <source>
        <dbReference type="EMBL" id="TCW00045.1"/>
    </source>
</evidence>
<accession>A0A4R3Z6D2</accession>
<dbReference type="Gene3D" id="3.10.180.10">
    <property type="entry name" value="2,3-Dihydroxybiphenyl 1,2-Dioxygenase, domain 1"/>
    <property type="match status" value="1"/>
</dbReference>
<evidence type="ECO:0008006" key="3">
    <source>
        <dbReference type="Google" id="ProtNLM"/>
    </source>
</evidence>
<dbReference type="PANTHER" id="PTHR37519">
    <property type="match status" value="1"/>
</dbReference>
<keyword evidence="2" id="KW-1185">Reference proteome</keyword>
<dbReference type="InterPro" id="IPR029068">
    <property type="entry name" value="Glyas_Bleomycin-R_OHBP_Dase"/>
</dbReference>
<dbReference type="Proteomes" id="UP000295719">
    <property type="component" value="Unassembled WGS sequence"/>
</dbReference>
<name>A0A4R3Z6D2_9GAMM</name>
<dbReference type="SUPFAM" id="SSF54593">
    <property type="entry name" value="Glyoxalase/Bleomycin resistance protein/Dihydroxybiphenyl dioxygenase"/>
    <property type="match status" value="1"/>
</dbReference>
<organism evidence="1 2">
    <name type="scientific">Biostraticola tofi</name>
    <dbReference type="NCBI Taxonomy" id="466109"/>
    <lineage>
        <taxon>Bacteria</taxon>
        <taxon>Pseudomonadati</taxon>
        <taxon>Pseudomonadota</taxon>
        <taxon>Gammaproteobacteria</taxon>
        <taxon>Enterobacterales</taxon>
        <taxon>Bruguierivoracaceae</taxon>
        <taxon>Biostraticola</taxon>
    </lineage>
</organism>
<dbReference type="PANTHER" id="PTHR37519:SF1">
    <property type="entry name" value="DIHYDROXYBIPHENYL DIOXYGENASE DOMAIN-CONTAINING PROTEIN"/>
    <property type="match status" value="1"/>
</dbReference>
<dbReference type="OrthoDB" id="5689462at2"/>
<dbReference type="RefSeq" id="WP_131863564.1">
    <property type="nucleotide sequence ID" value="NZ_SMCR01000001.1"/>
</dbReference>
<proteinExistence type="predicted"/>
<dbReference type="NCBIfam" id="NF008681">
    <property type="entry name" value="PRK11700.1-4"/>
    <property type="match status" value="1"/>
</dbReference>
<dbReference type="EMBL" id="SMCR01000001">
    <property type="protein sequence ID" value="TCW00045.1"/>
    <property type="molecule type" value="Genomic_DNA"/>
</dbReference>
<dbReference type="GO" id="GO:0005829">
    <property type="term" value="C:cytosol"/>
    <property type="evidence" value="ECO:0007669"/>
    <property type="project" value="TreeGrafter"/>
</dbReference>
<reference evidence="1 2" key="1">
    <citation type="submission" date="2019-03" db="EMBL/GenBank/DDBJ databases">
        <title>Genomic Encyclopedia of Type Strains, Phase IV (KMG-IV): sequencing the most valuable type-strain genomes for metagenomic binning, comparative biology and taxonomic classification.</title>
        <authorList>
            <person name="Goeker M."/>
        </authorList>
    </citation>
    <scope>NUCLEOTIDE SEQUENCE [LARGE SCALE GENOMIC DNA]</scope>
    <source>
        <strain evidence="1 2">DSM 19580</strain>
    </source>
</reference>
<gene>
    <name evidence="1" type="ORF">EDC52_101388</name>
</gene>
<sequence>MTWFDIELLQDLHSDMLRFSRQVKFLADRCGIKLNEYGIDHIALRCHQVSTANRWYQGFEKAGHCFNEKEINGRPIALFTLDQRIDCGEFSVDCVELPWPGKRLYPHEGWEHIEIVLPVEPLQLHHRAIALLSDEALRAPDIKIKQSAPKAMGETLSNPTLAVTDGQVTIKFHPYPLTLIVASEKG</sequence>
<evidence type="ECO:0000313" key="2">
    <source>
        <dbReference type="Proteomes" id="UP000295719"/>
    </source>
</evidence>
<dbReference type="InterPro" id="IPR010393">
    <property type="entry name" value="DUF991_YecM-like"/>
</dbReference>
<protein>
    <recommendedName>
        <fullName evidence="3">VOC family protein</fullName>
    </recommendedName>
</protein>